<protein>
    <submittedName>
        <fullName evidence="8">Cytochrome P450 55A2</fullName>
    </submittedName>
</protein>
<comment type="caution">
    <text evidence="8">The sequence shown here is derived from an EMBL/GenBank/DDBJ whole genome shotgun (WGS) entry which is preliminary data.</text>
</comment>
<gene>
    <name evidence="8" type="ORF">BDZ94DRAFT_1241415</name>
</gene>
<dbReference type="PANTHER" id="PTHR46696:SF6">
    <property type="entry name" value="P450, PUTATIVE (EUROFUNG)-RELATED"/>
    <property type="match status" value="1"/>
</dbReference>
<sequence>MILGRTATISRSKIQSITCLSKLSYRSIGNAAVPKFPFSRPYGVEPPIEYAQLRVNTPVSKVELWDGSHVWLVTKHKDVCDVLTDERLSKIRTRPGFPEMNAGGKAAAKNRPTFVDMDPPDHGRQRGMVAPTFTPEIAEEMRPLIQKTVDEMLDIMVQKGCKEPVDLVPNFSLPVPSRMIYSILGIPMEDLEYLTTCNAIRTNGSATASQASNASNDLLQYLGKVTDKKITNPSNDLISRLVVEQLRPGHLTREDVVQIAFLMLVAGNATMVNMINLGVVTLLQHPKQLNEFKKDPSLAKGLVEELSRFHTASAMATRRVATVDIMLNGQLIKAGEGIIASNQSANRDEDVFVHPDSFDIHRPTGPQLGFGYGVHRCVAESLARAEMEIALTSLFQRLPNLKLAIPFSEIKYTCPTADVGITELPIVW</sequence>
<dbReference type="InterPro" id="IPR036396">
    <property type="entry name" value="Cyt_P450_sf"/>
</dbReference>
<evidence type="ECO:0000256" key="3">
    <source>
        <dbReference type="ARBA" id="ARBA00022723"/>
    </source>
</evidence>
<keyword evidence="2 7" id="KW-0349">Heme</keyword>
<keyword evidence="9" id="KW-1185">Reference proteome</keyword>
<evidence type="ECO:0000256" key="2">
    <source>
        <dbReference type="ARBA" id="ARBA00022617"/>
    </source>
</evidence>
<keyword evidence="3 7" id="KW-0479">Metal-binding</keyword>
<evidence type="ECO:0000256" key="6">
    <source>
        <dbReference type="ARBA" id="ARBA00023033"/>
    </source>
</evidence>
<dbReference type="FunFam" id="1.10.630.10:FF:000018">
    <property type="entry name" value="Cytochrome P450 monooxygenase"/>
    <property type="match status" value="1"/>
</dbReference>
<dbReference type="AlphaFoldDB" id="A0A9P6CD35"/>
<dbReference type="PRINTS" id="PR00359">
    <property type="entry name" value="BP450"/>
</dbReference>
<dbReference type="EMBL" id="MU150414">
    <property type="protein sequence ID" value="KAF9456608.1"/>
    <property type="molecule type" value="Genomic_DNA"/>
</dbReference>
<reference evidence="8" key="1">
    <citation type="submission" date="2020-11" db="EMBL/GenBank/DDBJ databases">
        <authorList>
            <consortium name="DOE Joint Genome Institute"/>
            <person name="Ahrendt S."/>
            <person name="Riley R."/>
            <person name="Andreopoulos W."/>
            <person name="Labutti K."/>
            <person name="Pangilinan J."/>
            <person name="Ruiz-Duenas F.J."/>
            <person name="Barrasa J.M."/>
            <person name="Sanchez-Garcia M."/>
            <person name="Camarero S."/>
            <person name="Miyauchi S."/>
            <person name="Serrano A."/>
            <person name="Linde D."/>
            <person name="Babiker R."/>
            <person name="Drula E."/>
            <person name="Ayuso-Fernandez I."/>
            <person name="Pacheco R."/>
            <person name="Padilla G."/>
            <person name="Ferreira P."/>
            <person name="Barriuso J."/>
            <person name="Kellner H."/>
            <person name="Castanera R."/>
            <person name="Alfaro M."/>
            <person name="Ramirez L."/>
            <person name="Pisabarro A.G."/>
            <person name="Kuo A."/>
            <person name="Tritt A."/>
            <person name="Lipzen A."/>
            <person name="He G."/>
            <person name="Yan M."/>
            <person name="Ng V."/>
            <person name="Cullen D."/>
            <person name="Martin F."/>
            <person name="Rosso M.-N."/>
            <person name="Henrissat B."/>
            <person name="Hibbett D."/>
            <person name="Martinez A.T."/>
            <person name="Grigoriev I.V."/>
        </authorList>
    </citation>
    <scope>NUCLEOTIDE SEQUENCE</scope>
    <source>
        <strain evidence="8">CBS 247.69</strain>
    </source>
</reference>
<dbReference type="OrthoDB" id="3945418at2759"/>
<keyword evidence="4 7" id="KW-0560">Oxidoreductase</keyword>
<evidence type="ECO:0000256" key="5">
    <source>
        <dbReference type="ARBA" id="ARBA00023004"/>
    </source>
</evidence>
<keyword evidence="5 7" id="KW-0408">Iron</keyword>
<dbReference type="GO" id="GO:0016705">
    <property type="term" value="F:oxidoreductase activity, acting on paired donors, with incorporation or reduction of molecular oxygen"/>
    <property type="evidence" value="ECO:0007669"/>
    <property type="project" value="InterPro"/>
</dbReference>
<dbReference type="GO" id="GO:0020037">
    <property type="term" value="F:heme binding"/>
    <property type="evidence" value="ECO:0007669"/>
    <property type="project" value="InterPro"/>
</dbReference>
<evidence type="ECO:0000256" key="7">
    <source>
        <dbReference type="RuleBase" id="RU000461"/>
    </source>
</evidence>
<dbReference type="GO" id="GO:0005506">
    <property type="term" value="F:iron ion binding"/>
    <property type="evidence" value="ECO:0007669"/>
    <property type="project" value="InterPro"/>
</dbReference>
<dbReference type="InterPro" id="IPR017972">
    <property type="entry name" value="Cyt_P450_CS"/>
</dbReference>
<evidence type="ECO:0000313" key="9">
    <source>
        <dbReference type="Proteomes" id="UP000807353"/>
    </source>
</evidence>
<keyword evidence="6 7" id="KW-0503">Monooxygenase</keyword>
<dbReference type="CDD" id="cd11030">
    <property type="entry name" value="CYP105-like"/>
    <property type="match status" value="1"/>
</dbReference>
<proteinExistence type="inferred from homology"/>
<dbReference type="InterPro" id="IPR001128">
    <property type="entry name" value="Cyt_P450"/>
</dbReference>
<evidence type="ECO:0000256" key="1">
    <source>
        <dbReference type="ARBA" id="ARBA00010617"/>
    </source>
</evidence>
<dbReference type="SUPFAM" id="SSF48264">
    <property type="entry name" value="Cytochrome P450"/>
    <property type="match status" value="1"/>
</dbReference>
<evidence type="ECO:0000313" key="8">
    <source>
        <dbReference type="EMBL" id="KAF9456608.1"/>
    </source>
</evidence>
<accession>A0A9P6CD35</accession>
<organism evidence="8 9">
    <name type="scientific">Collybia nuda</name>
    <dbReference type="NCBI Taxonomy" id="64659"/>
    <lineage>
        <taxon>Eukaryota</taxon>
        <taxon>Fungi</taxon>
        <taxon>Dikarya</taxon>
        <taxon>Basidiomycota</taxon>
        <taxon>Agaricomycotina</taxon>
        <taxon>Agaricomycetes</taxon>
        <taxon>Agaricomycetidae</taxon>
        <taxon>Agaricales</taxon>
        <taxon>Tricholomatineae</taxon>
        <taxon>Clitocybaceae</taxon>
        <taxon>Collybia</taxon>
    </lineage>
</organism>
<evidence type="ECO:0000256" key="4">
    <source>
        <dbReference type="ARBA" id="ARBA00023002"/>
    </source>
</evidence>
<dbReference type="InterPro" id="IPR002397">
    <property type="entry name" value="Cyt_P450_B"/>
</dbReference>
<comment type="similarity">
    <text evidence="1 7">Belongs to the cytochrome P450 family.</text>
</comment>
<dbReference type="Pfam" id="PF00067">
    <property type="entry name" value="p450"/>
    <property type="match status" value="1"/>
</dbReference>
<dbReference type="Proteomes" id="UP000807353">
    <property type="component" value="Unassembled WGS sequence"/>
</dbReference>
<dbReference type="PANTHER" id="PTHR46696">
    <property type="entry name" value="P450, PUTATIVE (EUROFUNG)-RELATED"/>
    <property type="match status" value="1"/>
</dbReference>
<dbReference type="GO" id="GO:0004497">
    <property type="term" value="F:monooxygenase activity"/>
    <property type="evidence" value="ECO:0007669"/>
    <property type="project" value="UniProtKB-KW"/>
</dbReference>
<dbReference type="Gene3D" id="1.10.630.10">
    <property type="entry name" value="Cytochrome P450"/>
    <property type="match status" value="1"/>
</dbReference>
<name>A0A9P6CD35_9AGAR</name>
<dbReference type="PROSITE" id="PS00086">
    <property type="entry name" value="CYTOCHROME_P450"/>
    <property type="match status" value="1"/>
</dbReference>